<evidence type="ECO:0000313" key="8">
    <source>
        <dbReference type="EMBL" id="GID09980.1"/>
    </source>
</evidence>
<dbReference type="SUPFAM" id="SSF103473">
    <property type="entry name" value="MFS general substrate transporter"/>
    <property type="match status" value="1"/>
</dbReference>
<feature type="transmembrane region" description="Helical" evidence="7">
    <location>
        <begin position="227"/>
        <end position="250"/>
    </location>
</feature>
<feature type="transmembrane region" description="Helical" evidence="7">
    <location>
        <begin position="21"/>
        <end position="45"/>
    </location>
</feature>
<protein>
    <submittedName>
        <fullName evidence="8">MFS transporter</fullName>
    </submittedName>
</protein>
<dbReference type="PANTHER" id="PTHR23513:SF6">
    <property type="entry name" value="MAJOR FACILITATOR SUPERFAMILY ASSOCIATED DOMAIN-CONTAINING PROTEIN"/>
    <property type="match status" value="1"/>
</dbReference>
<feature type="transmembrane region" description="Helical" evidence="7">
    <location>
        <begin position="86"/>
        <end position="105"/>
    </location>
</feature>
<organism evidence="8 9">
    <name type="scientific">Actinocatenispora rupis</name>
    <dbReference type="NCBI Taxonomy" id="519421"/>
    <lineage>
        <taxon>Bacteria</taxon>
        <taxon>Bacillati</taxon>
        <taxon>Actinomycetota</taxon>
        <taxon>Actinomycetes</taxon>
        <taxon>Micromonosporales</taxon>
        <taxon>Micromonosporaceae</taxon>
        <taxon>Actinocatenispora</taxon>
    </lineage>
</organism>
<dbReference type="PANTHER" id="PTHR23513">
    <property type="entry name" value="INTEGRAL MEMBRANE EFFLUX PROTEIN-RELATED"/>
    <property type="match status" value="1"/>
</dbReference>
<dbReference type="EMBL" id="BOMB01000004">
    <property type="protein sequence ID" value="GID09980.1"/>
    <property type="molecule type" value="Genomic_DNA"/>
</dbReference>
<keyword evidence="3" id="KW-1003">Cell membrane</keyword>
<dbReference type="Proteomes" id="UP000612808">
    <property type="component" value="Unassembled WGS sequence"/>
</dbReference>
<comment type="caution">
    <text evidence="8">The sequence shown here is derived from an EMBL/GenBank/DDBJ whole genome shotgun (WGS) entry which is preliminary data.</text>
</comment>
<keyword evidence="2" id="KW-0813">Transport</keyword>
<proteinExistence type="predicted"/>
<keyword evidence="6 7" id="KW-0472">Membrane</keyword>
<feature type="transmembrane region" description="Helical" evidence="7">
    <location>
        <begin position="111"/>
        <end position="136"/>
    </location>
</feature>
<sequence length="410" mass="41243">MATIERKRHRAATTFWRYWTASTVSSVGDAVTAVALPLVAVQVLGASTFEVSLITAAGYVAWLLIGLPAGVLVARLPLRGTQVAMDLVRAAALASVPVAAVFGVLGLPQLVVVALVVGLAGVVFFVGNATLLPAIVPAGQLTARNSLTSGTQAVTQLSGPSLGGILVQAVGGVGSLLVDVASYLVSAVLLAGMPRPARDTAAVRRDPPLAMIAAGLRYVTRHRVMRSCVAAATLANFVCGALLALTPVYLVRSLGASAGLVGVLVAAEGIGSLVGAALTPRLARRVGTGRALVGASLAGAVLALLMPVAGHGWGLLAFAAGNAGYAGGVVVLSVLTRTHRQTTTPPELLSRVMATVRFVSWGAIPLGALAAGGVATLLGNRGAVALTCALAFAVPAVLLAGPVRRLRDLD</sequence>
<feature type="transmembrane region" description="Helical" evidence="7">
    <location>
        <begin position="356"/>
        <end position="378"/>
    </location>
</feature>
<dbReference type="AlphaFoldDB" id="A0A8J3NAR6"/>
<reference evidence="8" key="1">
    <citation type="submission" date="2021-01" db="EMBL/GenBank/DDBJ databases">
        <title>Whole genome shotgun sequence of Actinocatenispora rupis NBRC 107355.</title>
        <authorList>
            <person name="Komaki H."/>
            <person name="Tamura T."/>
        </authorList>
    </citation>
    <scope>NUCLEOTIDE SEQUENCE</scope>
    <source>
        <strain evidence="8">NBRC 107355</strain>
    </source>
</reference>
<dbReference type="CDD" id="cd06173">
    <property type="entry name" value="MFS_MefA_like"/>
    <property type="match status" value="1"/>
</dbReference>
<feature type="transmembrane region" description="Helical" evidence="7">
    <location>
        <begin position="256"/>
        <end position="279"/>
    </location>
</feature>
<gene>
    <name evidence="8" type="ORF">Aru02nite_08690</name>
</gene>
<evidence type="ECO:0000256" key="1">
    <source>
        <dbReference type="ARBA" id="ARBA00004651"/>
    </source>
</evidence>
<evidence type="ECO:0000256" key="2">
    <source>
        <dbReference type="ARBA" id="ARBA00022448"/>
    </source>
</evidence>
<dbReference type="InterPro" id="IPR010290">
    <property type="entry name" value="TM_effector"/>
</dbReference>
<evidence type="ECO:0000256" key="7">
    <source>
        <dbReference type="SAM" id="Phobius"/>
    </source>
</evidence>
<dbReference type="Pfam" id="PF05977">
    <property type="entry name" value="MFS_3"/>
    <property type="match status" value="1"/>
</dbReference>
<keyword evidence="5 7" id="KW-1133">Transmembrane helix</keyword>
<evidence type="ECO:0000256" key="5">
    <source>
        <dbReference type="ARBA" id="ARBA00022989"/>
    </source>
</evidence>
<feature type="transmembrane region" description="Helical" evidence="7">
    <location>
        <begin position="291"/>
        <end position="309"/>
    </location>
</feature>
<evidence type="ECO:0000256" key="4">
    <source>
        <dbReference type="ARBA" id="ARBA00022692"/>
    </source>
</evidence>
<comment type="subcellular location">
    <subcellularLocation>
        <location evidence="1">Cell membrane</location>
        <topology evidence="1">Multi-pass membrane protein</topology>
    </subcellularLocation>
</comment>
<evidence type="ECO:0000313" key="9">
    <source>
        <dbReference type="Proteomes" id="UP000612808"/>
    </source>
</evidence>
<feature type="transmembrane region" description="Helical" evidence="7">
    <location>
        <begin position="315"/>
        <end position="335"/>
    </location>
</feature>
<keyword evidence="9" id="KW-1185">Reference proteome</keyword>
<accession>A0A8J3NAR6</accession>
<feature type="transmembrane region" description="Helical" evidence="7">
    <location>
        <begin position="51"/>
        <end position="74"/>
    </location>
</feature>
<dbReference type="InterPro" id="IPR036259">
    <property type="entry name" value="MFS_trans_sf"/>
</dbReference>
<evidence type="ECO:0000256" key="6">
    <source>
        <dbReference type="ARBA" id="ARBA00023136"/>
    </source>
</evidence>
<dbReference type="RefSeq" id="WP_239076394.1">
    <property type="nucleotide sequence ID" value="NZ_BAAAZM010000002.1"/>
</dbReference>
<evidence type="ECO:0000256" key="3">
    <source>
        <dbReference type="ARBA" id="ARBA00022475"/>
    </source>
</evidence>
<dbReference type="GO" id="GO:0005886">
    <property type="term" value="C:plasma membrane"/>
    <property type="evidence" value="ECO:0007669"/>
    <property type="project" value="UniProtKB-SubCell"/>
</dbReference>
<name>A0A8J3NAR6_9ACTN</name>
<keyword evidence="4 7" id="KW-0812">Transmembrane</keyword>
<feature type="transmembrane region" description="Helical" evidence="7">
    <location>
        <begin position="384"/>
        <end position="403"/>
    </location>
</feature>
<dbReference type="Gene3D" id="1.20.1250.20">
    <property type="entry name" value="MFS general substrate transporter like domains"/>
    <property type="match status" value="1"/>
</dbReference>